<evidence type="ECO:0000313" key="2">
    <source>
        <dbReference type="WBParaSite" id="PSU_v2.g11500.t1"/>
    </source>
</evidence>
<dbReference type="Proteomes" id="UP000887577">
    <property type="component" value="Unplaced"/>
</dbReference>
<accession>A0A914XW93</accession>
<evidence type="ECO:0000313" key="1">
    <source>
        <dbReference type="Proteomes" id="UP000887577"/>
    </source>
</evidence>
<sequence length="74" mass="8283">MHESVALAAVVVDDKKPSEFAWEAALSDTILWLHDQGDGLSLNLPNGIRINMFFQIKNLSCDLAVSLTIFKYFL</sequence>
<dbReference type="WBParaSite" id="PSU_v2.g11500.t1">
    <property type="protein sequence ID" value="PSU_v2.g11500.t1"/>
    <property type="gene ID" value="PSU_v2.g11500"/>
</dbReference>
<proteinExistence type="predicted"/>
<organism evidence="1 2">
    <name type="scientific">Panagrolaimus superbus</name>
    <dbReference type="NCBI Taxonomy" id="310955"/>
    <lineage>
        <taxon>Eukaryota</taxon>
        <taxon>Metazoa</taxon>
        <taxon>Ecdysozoa</taxon>
        <taxon>Nematoda</taxon>
        <taxon>Chromadorea</taxon>
        <taxon>Rhabditida</taxon>
        <taxon>Tylenchina</taxon>
        <taxon>Panagrolaimomorpha</taxon>
        <taxon>Panagrolaimoidea</taxon>
        <taxon>Panagrolaimidae</taxon>
        <taxon>Panagrolaimus</taxon>
    </lineage>
</organism>
<keyword evidence="1" id="KW-1185">Reference proteome</keyword>
<dbReference type="AlphaFoldDB" id="A0A914XW93"/>
<protein>
    <submittedName>
        <fullName evidence="2">Uncharacterized protein</fullName>
    </submittedName>
</protein>
<reference evidence="2" key="1">
    <citation type="submission" date="2022-11" db="UniProtKB">
        <authorList>
            <consortium name="WormBaseParasite"/>
        </authorList>
    </citation>
    <scope>IDENTIFICATION</scope>
</reference>
<name>A0A914XW93_9BILA</name>